<reference evidence="8" key="2">
    <citation type="submission" date="2023-01" db="EMBL/GenBank/DDBJ databases">
        <authorList>
            <person name="Sun Q."/>
            <person name="Evtushenko L."/>
        </authorList>
    </citation>
    <scope>NUCLEOTIDE SEQUENCE</scope>
    <source>
        <strain evidence="8">VKM B-2789</strain>
    </source>
</reference>
<reference evidence="8" key="1">
    <citation type="journal article" date="2014" name="Int. J. Syst. Evol. Microbiol.">
        <title>Complete genome sequence of Corynebacterium casei LMG S-19264T (=DSM 44701T), isolated from a smear-ripened cheese.</title>
        <authorList>
            <consortium name="US DOE Joint Genome Institute (JGI-PGF)"/>
            <person name="Walter F."/>
            <person name="Albersmeier A."/>
            <person name="Kalinowski J."/>
            <person name="Ruckert C."/>
        </authorList>
    </citation>
    <scope>NUCLEOTIDE SEQUENCE</scope>
    <source>
        <strain evidence="8">VKM B-2789</strain>
    </source>
</reference>
<dbReference type="Gene3D" id="3.40.50.720">
    <property type="entry name" value="NAD(P)-binding Rossmann-like Domain"/>
    <property type="match status" value="1"/>
</dbReference>
<keyword evidence="9" id="KW-1185">Reference proteome</keyword>
<comment type="cofactor">
    <cofactor evidence="6">
        <name>Mg(2+)</name>
        <dbReference type="ChEBI" id="CHEBI:18420"/>
    </cofactor>
    <text evidence="6">Binds 1 Mg(2+) ion per monomer.</text>
</comment>
<protein>
    <recommendedName>
        <fullName evidence="4 6">dTDP-4-dehydrorhamnose reductase</fullName>
        <ecNumber evidence="3 6">1.1.1.133</ecNumber>
    </recommendedName>
</protein>
<evidence type="ECO:0000313" key="9">
    <source>
        <dbReference type="Proteomes" id="UP001143330"/>
    </source>
</evidence>
<dbReference type="InterPro" id="IPR005913">
    <property type="entry name" value="dTDP_dehydrorham_reduct"/>
</dbReference>
<keyword evidence="6" id="KW-0521">NADP</keyword>
<evidence type="ECO:0000256" key="4">
    <source>
        <dbReference type="ARBA" id="ARBA00017099"/>
    </source>
</evidence>
<accession>A0A9W6JVL3</accession>
<keyword evidence="6" id="KW-0560">Oxidoreductase</keyword>
<feature type="domain" description="RmlD-like substrate binding" evidence="7">
    <location>
        <begin position="5"/>
        <end position="288"/>
    </location>
</feature>
<evidence type="ECO:0000256" key="6">
    <source>
        <dbReference type="RuleBase" id="RU364082"/>
    </source>
</evidence>
<dbReference type="EMBL" id="BSFM01000011">
    <property type="protein sequence ID" value="GLK83972.1"/>
    <property type="molecule type" value="Genomic_DNA"/>
</dbReference>
<dbReference type="CDD" id="cd05254">
    <property type="entry name" value="dTDP_HR_like_SDR_e"/>
    <property type="match status" value="1"/>
</dbReference>
<gene>
    <name evidence="8" type="ORF">GCM10017653_20420</name>
</gene>
<comment type="function">
    <text evidence="6">Catalyzes the reduction of dTDP-6-deoxy-L-lyxo-4-hexulose to yield dTDP-L-rhamnose.</text>
</comment>
<dbReference type="EC" id="1.1.1.133" evidence="3 6"/>
<dbReference type="PANTHER" id="PTHR10491:SF4">
    <property type="entry name" value="METHIONINE ADENOSYLTRANSFERASE 2 SUBUNIT BETA"/>
    <property type="match status" value="1"/>
</dbReference>
<evidence type="ECO:0000256" key="1">
    <source>
        <dbReference type="ARBA" id="ARBA00004781"/>
    </source>
</evidence>
<dbReference type="InterPro" id="IPR029903">
    <property type="entry name" value="RmlD-like-bd"/>
</dbReference>
<dbReference type="GO" id="GO:0008831">
    <property type="term" value="F:dTDP-4-dehydrorhamnose reductase activity"/>
    <property type="evidence" value="ECO:0007669"/>
    <property type="project" value="UniProtKB-EC"/>
</dbReference>
<dbReference type="Proteomes" id="UP001143330">
    <property type="component" value="Unassembled WGS sequence"/>
</dbReference>
<dbReference type="AlphaFoldDB" id="A0A9W6JVL3"/>
<dbReference type="InterPro" id="IPR036291">
    <property type="entry name" value="NAD(P)-bd_dom_sf"/>
</dbReference>
<name>A0A9W6JVL3_9HYPH</name>
<dbReference type="RefSeq" id="WP_213364167.1">
    <property type="nucleotide sequence ID" value="NZ_BSFM01000011.1"/>
</dbReference>
<sequence length="297" mass="31146">MTDPILVLGAGGQVGRELLALAATRGLAARGFDRSAVDIADAAAVRRLLAGSPSSLLVNAAAYTKVDKAESEPEAARRDNVEGPAVLAAAAAQAGIPLLHISTDYVFDGSKAGPYLESDPVAPLGVYGRTKLEGEDAVRRATDRHVILRTAWVYGRYGNNFLKTMLRLAAERDELRVVADQIGNPTATPDLAEAILAVAIRAATNTAPWGTYHFAGSGATSWHGFADAIVAAAAPLTGRRPRVVAIGTADYPTPARRPANSQLDSSAFAHDFGYHAQDWRTRVAEIVPALVGETATG</sequence>
<organism evidence="8 9">
    <name type="scientific">Ancylobacter defluvii</name>
    <dbReference type="NCBI Taxonomy" id="1282440"/>
    <lineage>
        <taxon>Bacteria</taxon>
        <taxon>Pseudomonadati</taxon>
        <taxon>Pseudomonadota</taxon>
        <taxon>Alphaproteobacteria</taxon>
        <taxon>Hyphomicrobiales</taxon>
        <taxon>Xanthobacteraceae</taxon>
        <taxon>Ancylobacter</taxon>
    </lineage>
</organism>
<comment type="similarity">
    <text evidence="2 6">Belongs to the dTDP-4-dehydrorhamnose reductase family.</text>
</comment>
<dbReference type="Pfam" id="PF04321">
    <property type="entry name" value="RmlD_sub_bind"/>
    <property type="match status" value="1"/>
</dbReference>
<evidence type="ECO:0000256" key="2">
    <source>
        <dbReference type="ARBA" id="ARBA00010944"/>
    </source>
</evidence>
<dbReference type="SUPFAM" id="SSF51735">
    <property type="entry name" value="NAD(P)-binding Rossmann-fold domains"/>
    <property type="match status" value="1"/>
</dbReference>
<comment type="catalytic activity">
    <reaction evidence="5 6">
        <text>dTDP-beta-L-rhamnose + NADP(+) = dTDP-4-dehydro-beta-L-rhamnose + NADPH + H(+)</text>
        <dbReference type="Rhea" id="RHEA:21796"/>
        <dbReference type="ChEBI" id="CHEBI:15378"/>
        <dbReference type="ChEBI" id="CHEBI:57510"/>
        <dbReference type="ChEBI" id="CHEBI:57783"/>
        <dbReference type="ChEBI" id="CHEBI:58349"/>
        <dbReference type="ChEBI" id="CHEBI:62830"/>
        <dbReference type="EC" id="1.1.1.133"/>
    </reaction>
</comment>
<dbReference type="NCBIfam" id="TIGR01214">
    <property type="entry name" value="rmlD"/>
    <property type="match status" value="1"/>
</dbReference>
<comment type="caution">
    <text evidence="8">The sequence shown here is derived from an EMBL/GenBank/DDBJ whole genome shotgun (WGS) entry which is preliminary data.</text>
</comment>
<evidence type="ECO:0000259" key="7">
    <source>
        <dbReference type="Pfam" id="PF04321"/>
    </source>
</evidence>
<dbReference type="PANTHER" id="PTHR10491">
    <property type="entry name" value="DTDP-4-DEHYDRORHAMNOSE REDUCTASE"/>
    <property type="match status" value="1"/>
</dbReference>
<proteinExistence type="inferred from homology"/>
<evidence type="ECO:0000256" key="3">
    <source>
        <dbReference type="ARBA" id="ARBA00012929"/>
    </source>
</evidence>
<comment type="pathway">
    <text evidence="1 6">Carbohydrate biosynthesis; dTDP-L-rhamnose biosynthesis.</text>
</comment>
<evidence type="ECO:0000256" key="5">
    <source>
        <dbReference type="ARBA" id="ARBA00048200"/>
    </source>
</evidence>
<dbReference type="Gene3D" id="3.90.25.10">
    <property type="entry name" value="UDP-galactose 4-epimerase, domain 1"/>
    <property type="match status" value="1"/>
</dbReference>
<evidence type="ECO:0000313" key="8">
    <source>
        <dbReference type="EMBL" id="GLK83972.1"/>
    </source>
</evidence>